<dbReference type="EMBL" id="CAKLPX010000002">
    <property type="protein sequence ID" value="CAH0991786.1"/>
    <property type="molecule type" value="Genomic_DNA"/>
</dbReference>
<dbReference type="PANTHER" id="PTHR11635:SF152">
    <property type="entry name" value="CAMP-DEPENDENT PROTEIN KINASE TYPE I REGULATORY SUBUNIT-RELATED"/>
    <property type="match status" value="1"/>
</dbReference>
<comment type="caution">
    <text evidence="3">The sequence shown here is derived from an EMBL/GenBank/DDBJ whole genome shotgun (WGS) entry which is preliminary data.</text>
</comment>
<accession>A0ABN8EHK9</accession>
<dbReference type="Gene3D" id="3.40.250.10">
    <property type="entry name" value="Rhodanese-like domain"/>
    <property type="match status" value="1"/>
</dbReference>
<proteinExistence type="predicted"/>
<name>A0ABN8EHK9_9GAMM</name>
<dbReference type="InterPro" id="IPR001763">
    <property type="entry name" value="Rhodanese-like_dom"/>
</dbReference>
<dbReference type="SUPFAM" id="SSF52821">
    <property type="entry name" value="Rhodanese/Cell cycle control phosphatase"/>
    <property type="match status" value="1"/>
</dbReference>
<gene>
    <name evidence="3" type="ORF">SIN8267_01901</name>
</gene>
<organism evidence="3 4">
    <name type="scientific">Sinobacterium norvegicum</name>
    <dbReference type="NCBI Taxonomy" id="1641715"/>
    <lineage>
        <taxon>Bacteria</taxon>
        <taxon>Pseudomonadati</taxon>
        <taxon>Pseudomonadota</taxon>
        <taxon>Gammaproteobacteria</taxon>
        <taxon>Cellvibrionales</taxon>
        <taxon>Spongiibacteraceae</taxon>
        <taxon>Sinobacterium</taxon>
    </lineage>
</organism>
<evidence type="ECO:0008006" key="5">
    <source>
        <dbReference type="Google" id="ProtNLM"/>
    </source>
</evidence>
<evidence type="ECO:0000259" key="2">
    <source>
        <dbReference type="PROSITE" id="PS50206"/>
    </source>
</evidence>
<dbReference type="SMART" id="SM00100">
    <property type="entry name" value="cNMP"/>
    <property type="match status" value="1"/>
</dbReference>
<dbReference type="Gene3D" id="2.60.120.10">
    <property type="entry name" value="Jelly Rolls"/>
    <property type="match status" value="1"/>
</dbReference>
<dbReference type="RefSeq" id="WP_237444486.1">
    <property type="nucleotide sequence ID" value="NZ_CAKLPX010000002.1"/>
</dbReference>
<dbReference type="PROSITE" id="PS50206">
    <property type="entry name" value="RHODANESE_3"/>
    <property type="match status" value="1"/>
</dbReference>
<dbReference type="InterPro" id="IPR018490">
    <property type="entry name" value="cNMP-bd_dom_sf"/>
</dbReference>
<dbReference type="InterPro" id="IPR014710">
    <property type="entry name" value="RmlC-like_jellyroll"/>
</dbReference>
<evidence type="ECO:0000259" key="1">
    <source>
        <dbReference type="PROSITE" id="PS50042"/>
    </source>
</evidence>
<feature type="domain" description="Cyclic nucleotide-binding" evidence="1">
    <location>
        <begin position="143"/>
        <end position="248"/>
    </location>
</feature>
<reference evidence="3" key="1">
    <citation type="submission" date="2021-12" db="EMBL/GenBank/DDBJ databases">
        <authorList>
            <person name="Rodrigo-Torres L."/>
            <person name="Arahal R. D."/>
            <person name="Lucena T."/>
        </authorList>
    </citation>
    <scope>NUCLEOTIDE SEQUENCE</scope>
    <source>
        <strain evidence="3">CECT 8267</strain>
    </source>
</reference>
<dbReference type="InterPro" id="IPR000595">
    <property type="entry name" value="cNMP-bd_dom"/>
</dbReference>
<dbReference type="InterPro" id="IPR050503">
    <property type="entry name" value="cAMP-dep_PK_reg_su-like"/>
</dbReference>
<feature type="domain" description="Rhodanese" evidence="2">
    <location>
        <begin position="268"/>
        <end position="335"/>
    </location>
</feature>
<dbReference type="SUPFAM" id="SSF51206">
    <property type="entry name" value="cAMP-binding domain-like"/>
    <property type="match status" value="2"/>
</dbReference>
<dbReference type="Pfam" id="PF00027">
    <property type="entry name" value="cNMP_binding"/>
    <property type="match status" value="1"/>
</dbReference>
<dbReference type="InterPro" id="IPR036873">
    <property type="entry name" value="Rhodanese-like_dom_sf"/>
</dbReference>
<keyword evidence="4" id="KW-1185">Reference proteome</keyword>
<protein>
    <recommendedName>
        <fullName evidence="5">Cyclic nucleotide-binding domain-containing protein</fullName>
    </recommendedName>
</protein>
<dbReference type="Proteomes" id="UP000838100">
    <property type="component" value="Unassembled WGS sequence"/>
</dbReference>
<dbReference type="PANTHER" id="PTHR11635">
    <property type="entry name" value="CAMP-DEPENDENT PROTEIN KINASE REGULATORY CHAIN"/>
    <property type="match status" value="1"/>
</dbReference>
<sequence>MISVVELKEFTEFQHVDDTLLENLLKEASVKKVPAGDTIIGKTQNLALHHYLISGDTEIRTSFFDRNIVDHSKNKTSLELLTPAGSQLVANSDCELICIPSRSVENAIEWNQQEASTDTDNVDAAVEQEEQLDWMSLFLDSPLIQQLSAGTIGRLFSAFTDIELEVGESIFNAGDEPDAFYLMKSGRATIKTQSYSSDNGVTIEIKAGDYFGEEALVGGTVRNAGIIMLTDGCVGRMSREDFYDLLMPEMIQKADQASIQFGSDTNNVLVDPRLHLEYRSSGNADSVNIPVASLRSKLADLDSSKTYYITPEGDERSELATYMLRHAGLNAYLLNYAD</sequence>
<evidence type="ECO:0000313" key="3">
    <source>
        <dbReference type="EMBL" id="CAH0991786.1"/>
    </source>
</evidence>
<evidence type="ECO:0000313" key="4">
    <source>
        <dbReference type="Proteomes" id="UP000838100"/>
    </source>
</evidence>
<dbReference type="PROSITE" id="PS50042">
    <property type="entry name" value="CNMP_BINDING_3"/>
    <property type="match status" value="1"/>
</dbReference>
<dbReference type="CDD" id="cd00038">
    <property type="entry name" value="CAP_ED"/>
    <property type="match status" value="1"/>
</dbReference>